<evidence type="ECO:0000313" key="2">
    <source>
        <dbReference type="Proteomes" id="UP001592582"/>
    </source>
</evidence>
<dbReference type="PANTHER" id="PTHR43477:SF1">
    <property type="entry name" value="DIHYDROANTICAPSIN 7-DEHYDROGENASE"/>
    <property type="match status" value="1"/>
</dbReference>
<accession>A0ABV6VLY3</accession>
<dbReference type="CDD" id="cd05233">
    <property type="entry name" value="SDR_c"/>
    <property type="match status" value="1"/>
</dbReference>
<dbReference type="PANTHER" id="PTHR43477">
    <property type="entry name" value="DIHYDROANTICAPSIN 7-DEHYDROGENASE"/>
    <property type="match status" value="1"/>
</dbReference>
<dbReference type="SUPFAM" id="SSF51735">
    <property type="entry name" value="NAD(P)-binding Rossmann-fold domains"/>
    <property type="match status" value="1"/>
</dbReference>
<keyword evidence="2" id="KW-1185">Reference proteome</keyword>
<dbReference type="InterPro" id="IPR051122">
    <property type="entry name" value="SDR_DHRS6-like"/>
</dbReference>
<dbReference type="EC" id="1.1.1.-" evidence="1"/>
<dbReference type="Gene3D" id="3.40.50.720">
    <property type="entry name" value="NAD(P)-binding Rossmann-like Domain"/>
    <property type="match status" value="1"/>
</dbReference>
<gene>
    <name evidence="1" type="ORF">ACEZDG_36385</name>
</gene>
<proteinExistence type="predicted"/>
<dbReference type="InterPro" id="IPR057326">
    <property type="entry name" value="KR_dom"/>
</dbReference>
<dbReference type="EMBL" id="JBHEZX010000027">
    <property type="protein sequence ID" value="MFC1414752.1"/>
    <property type="molecule type" value="Genomic_DNA"/>
</dbReference>
<reference evidence="1 2" key="1">
    <citation type="submission" date="2024-09" db="EMBL/GenBank/DDBJ databases">
        <authorList>
            <person name="Lee S.D."/>
        </authorList>
    </citation>
    <scope>NUCLEOTIDE SEQUENCE [LARGE SCALE GENOMIC DNA]</scope>
    <source>
        <strain evidence="1 2">N1-1</strain>
    </source>
</reference>
<dbReference type="InterPro" id="IPR020904">
    <property type="entry name" value="Sc_DH/Rdtase_CS"/>
</dbReference>
<dbReference type="Pfam" id="PF13561">
    <property type="entry name" value="adh_short_C2"/>
    <property type="match status" value="1"/>
</dbReference>
<dbReference type="GO" id="GO:0016491">
    <property type="term" value="F:oxidoreductase activity"/>
    <property type="evidence" value="ECO:0007669"/>
    <property type="project" value="UniProtKB-KW"/>
</dbReference>
<dbReference type="InterPro" id="IPR002347">
    <property type="entry name" value="SDR_fam"/>
</dbReference>
<dbReference type="InterPro" id="IPR036291">
    <property type="entry name" value="NAD(P)-bd_dom_sf"/>
</dbReference>
<sequence length="252" mass="26475">MHSRRYQGRTVLVTGASSGIGAAAAERFAAEGAAVWLTDVADEAGLAVAERITEAGGTAEYLHCDSADEDDWQAVRAHVEKRHGRMDVVHHNAYWIRVGPLHELGLADWNRQLAVSLTGAYHAVRTFLPMLRQAGGSVVLTSSVHALIGLPGHPAYAATKGALCALGRQLAVEYAPDIRVNVVLPGPILTPAWDRVDQAGRAESIAATPAGRFGRPEEVAAAIAFLGSDDASFVTGANLVVDGGWSIVKASA</sequence>
<comment type="caution">
    <text evidence="1">The sequence shown here is derived from an EMBL/GenBank/DDBJ whole genome shotgun (WGS) entry which is preliminary data.</text>
</comment>
<protein>
    <submittedName>
        <fullName evidence="1">SDR family NAD(P)-dependent oxidoreductase</fullName>
        <ecNumber evidence="1">1.1.1.-</ecNumber>
    </submittedName>
</protein>
<dbReference type="SMART" id="SM00822">
    <property type="entry name" value="PKS_KR"/>
    <property type="match status" value="1"/>
</dbReference>
<name>A0ABV6VLY3_9ACTN</name>
<evidence type="ECO:0000313" key="1">
    <source>
        <dbReference type="EMBL" id="MFC1414752.1"/>
    </source>
</evidence>
<dbReference type="PROSITE" id="PS00061">
    <property type="entry name" value="ADH_SHORT"/>
    <property type="match status" value="1"/>
</dbReference>
<dbReference type="PRINTS" id="PR00081">
    <property type="entry name" value="GDHRDH"/>
</dbReference>
<keyword evidence="1" id="KW-0560">Oxidoreductase</keyword>
<organism evidence="1 2">
    <name type="scientific">Streptacidiphilus alkalitolerans</name>
    <dbReference type="NCBI Taxonomy" id="3342712"/>
    <lineage>
        <taxon>Bacteria</taxon>
        <taxon>Bacillati</taxon>
        <taxon>Actinomycetota</taxon>
        <taxon>Actinomycetes</taxon>
        <taxon>Kitasatosporales</taxon>
        <taxon>Streptomycetaceae</taxon>
        <taxon>Streptacidiphilus</taxon>
    </lineage>
</organism>
<dbReference type="Proteomes" id="UP001592582">
    <property type="component" value="Unassembled WGS sequence"/>
</dbReference>